<keyword evidence="3" id="KW-1133">Transmembrane helix</keyword>
<comment type="caution">
    <text evidence="4">The sequence shown here is derived from an EMBL/GenBank/DDBJ whole genome shotgun (WGS) entry which is preliminary data.</text>
</comment>
<dbReference type="Proteomes" id="UP000187209">
    <property type="component" value="Unassembled WGS sequence"/>
</dbReference>
<feature type="coiled-coil region" evidence="2">
    <location>
        <begin position="520"/>
        <end position="625"/>
    </location>
</feature>
<keyword evidence="1 2" id="KW-0175">Coiled coil</keyword>
<dbReference type="EMBL" id="MPUH01000086">
    <property type="protein sequence ID" value="OMJ91222.1"/>
    <property type="molecule type" value="Genomic_DNA"/>
</dbReference>
<evidence type="ECO:0000256" key="3">
    <source>
        <dbReference type="SAM" id="Phobius"/>
    </source>
</evidence>
<dbReference type="PANTHER" id="PTHR18870:SF9">
    <property type="entry name" value="PROTEIN TAG-278-RELATED"/>
    <property type="match status" value="1"/>
</dbReference>
<dbReference type="PANTHER" id="PTHR18870">
    <property type="entry name" value="PROTEIN TAG-278-RELATED"/>
    <property type="match status" value="1"/>
</dbReference>
<evidence type="ECO:0000313" key="5">
    <source>
        <dbReference type="Proteomes" id="UP000187209"/>
    </source>
</evidence>
<accession>A0A1R2CQE3</accession>
<dbReference type="Gene3D" id="1.20.5.300">
    <property type="match status" value="1"/>
</dbReference>
<evidence type="ECO:0000256" key="1">
    <source>
        <dbReference type="ARBA" id="ARBA00023054"/>
    </source>
</evidence>
<keyword evidence="5" id="KW-1185">Reference proteome</keyword>
<keyword evidence="3" id="KW-0812">Transmembrane</keyword>
<evidence type="ECO:0000256" key="2">
    <source>
        <dbReference type="SAM" id="Coils"/>
    </source>
</evidence>
<organism evidence="4 5">
    <name type="scientific">Stentor coeruleus</name>
    <dbReference type="NCBI Taxonomy" id="5963"/>
    <lineage>
        <taxon>Eukaryota</taxon>
        <taxon>Sar</taxon>
        <taxon>Alveolata</taxon>
        <taxon>Ciliophora</taxon>
        <taxon>Postciliodesmatophora</taxon>
        <taxon>Heterotrichea</taxon>
        <taxon>Heterotrichida</taxon>
        <taxon>Stentoridae</taxon>
        <taxon>Stentor</taxon>
    </lineage>
</organism>
<name>A0A1R2CQE3_9CILI</name>
<dbReference type="SUPFAM" id="SSF58113">
    <property type="entry name" value="Apolipoprotein A-I"/>
    <property type="match status" value="1"/>
</dbReference>
<sequence length="1529" mass="170296">MDPIQIVIDDSNKDIAEKTTLNITDETKIKAASCFSEKKKLLCKIISGIVIFVIIASIAFGVYFGIFWKKEYKYRPPNSGSVINVEIVSRNSTSNSRSLTEDESISNSTYTLIVVDSTVNSIELIAVPGIVTEAEIYNLRFLSDSDEETFDTLPFYIAQVDLTEGKVFSMKKPVNVSESDAQKTASAISMAVINTRGEEKAKMKDSSTNACEVYGEVSYCPSFSSEINEKYVILKTSYNGFIANEHRRLEDSNPLIGNTNLTIEKTSYINKDTGDIDRSEVNGAANINVIENENDTSSLSESYVIESNLSAQFTQTNFTLSKNEVKDLKSNLEKHVNYEDVNLNSTQSYKVDGDNPDGSLIMGPTESRELELQDHGRNLGVSINEKVNLFKVLGTNVNLCIKMLEKEGGNLGATTSLEFGKVFSVILAEQVYGESFLKKVKQIINLKNILEEGINKLKNLTDVYVNKSIGPFQTEILTKIAELQSFLVTAETMLTNATKSLESTASSYIDKINTKTKEFEKKIEDQVAQTQNSIDELKNESDKLNNLISDANKLKDQLQSELQKGKNKLDDLKNTQIPNLEKIKNDAISKIQENAKNLLDYENLENNYQNAKTQLENQITEITKVINTLQSYAENIKGVIDSLSDQIKAIQEYANSQLSSLKNNIESSVDEIYKGLEDVEKRIDEEVTKATEKLNNQIADLQSQINDIENQLKTATEDKISELLDEKAKLQSDISTCQEKINTEISKTSAELNAQKDKYLADFDAQCQIAEGEFRKQMKYWSDTILAYKNQISDFSGQLNNIESQLINEKEQIENELSGLARRFLSEGQDLNIYYEDLKNTLNSQIIEKSNQINEVIELKNKLNDISILADSESEKVQTNLLKSKESIENEVKDLKSQVEESLLDVEKRIISEVTEARKQIESEIQNKQQELEKSIDDAEKALIQASIDNLNTLLLEKANLEQELLAEKQKLEDQIEEMKVAYLYMLAQGTDRFKEVFEEAQSIVEIASSKLQEFSSKLSESQVKAGSAMQNLTETINSKINNLVSGAKDLANTLESQVNDTAANIQNLTSQVSEIINSTLTIEVNITNILTNISSVQSILENKTKDIQALQPVLNNFLSTQYSILNGTYNWTTFFSNNSFLGVRKMIEDSVITPINNLYTTIISLKNITMSIVNGFKSISSSFLGSSKNSASSMSSSSSNVGSLAEADKVKSGTKLFDFSVFDKTVDSITNQFNSIKNTFNSLSDIANNGVTDDLAKIANIANPATWSDKLDKIITDFKTIETKFKVSLDYGDAKNLVLNQLKNKFSNEISSVVNVLAIKNDLSAIATDFATNALSSILSSQAASKLLTTIFGPASMNKKTLFKYNYNYNIFLPPITTPIGMITVGVLLKFNAKIDITTILSAQKISFEILPQAGILVNAGAEWNFVVGSVGAGAMLTSTSSIPAEAGLSILQSSVYYKCNFQLSISGKAGLYVRWITIKWVRKCWGRRWFKICILIPSLKYSNPSYFLYAEYGLQTSTAIIPEKFLS</sequence>
<evidence type="ECO:0000313" key="4">
    <source>
        <dbReference type="EMBL" id="OMJ91222.1"/>
    </source>
</evidence>
<protein>
    <submittedName>
        <fullName evidence="4">Uncharacterized protein</fullName>
    </submittedName>
</protein>
<keyword evidence="3" id="KW-0472">Membrane</keyword>
<dbReference type="OrthoDB" id="307560at2759"/>
<gene>
    <name evidence="4" type="ORF">SteCoe_6293</name>
</gene>
<reference evidence="4 5" key="1">
    <citation type="submission" date="2016-11" db="EMBL/GenBank/DDBJ databases">
        <title>The macronuclear genome of Stentor coeruleus: a giant cell with tiny introns.</title>
        <authorList>
            <person name="Slabodnick M."/>
            <person name="Ruby J.G."/>
            <person name="Reiff S.B."/>
            <person name="Swart E.C."/>
            <person name="Gosai S."/>
            <person name="Prabakaran S."/>
            <person name="Witkowska E."/>
            <person name="Larue G.E."/>
            <person name="Fisher S."/>
            <person name="Freeman R.M."/>
            <person name="Gunawardena J."/>
            <person name="Chu W."/>
            <person name="Stover N.A."/>
            <person name="Gregory B.D."/>
            <person name="Nowacki M."/>
            <person name="Derisi J."/>
            <person name="Roy S.W."/>
            <person name="Marshall W.F."/>
            <person name="Sood P."/>
        </authorList>
    </citation>
    <scope>NUCLEOTIDE SEQUENCE [LARGE SCALE GENOMIC DNA]</scope>
    <source>
        <strain evidence="4">WM001</strain>
    </source>
</reference>
<feature type="transmembrane region" description="Helical" evidence="3">
    <location>
        <begin position="45"/>
        <end position="68"/>
    </location>
</feature>
<feature type="coiled-coil region" evidence="2">
    <location>
        <begin position="676"/>
        <end position="740"/>
    </location>
</feature>
<proteinExistence type="predicted"/>
<feature type="coiled-coil region" evidence="2">
    <location>
        <begin position="878"/>
        <end position="982"/>
    </location>
</feature>